<evidence type="ECO:0000256" key="2">
    <source>
        <dbReference type="ARBA" id="ARBA00023136"/>
    </source>
</evidence>
<evidence type="ECO:0000256" key="4">
    <source>
        <dbReference type="PROSITE-ProRule" id="PRU00473"/>
    </source>
</evidence>
<organism evidence="6 7">
    <name type="scientific">Croceicoccus esteveae</name>
    <dbReference type="NCBI Taxonomy" id="3075597"/>
    <lineage>
        <taxon>Bacteria</taxon>
        <taxon>Pseudomonadati</taxon>
        <taxon>Pseudomonadota</taxon>
        <taxon>Alphaproteobacteria</taxon>
        <taxon>Sphingomonadales</taxon>
        <taxon>Erythrobacteraceae</taxon>
        <taxon>Croceicoccus</taxon>
    </lineage>
</organism>
<dbReference type="InterPro" id="IPR050330">
    <property type="entry name" value="Bact_OuterMem_StrucFunc"/>
</dbReference>
<feature type="domain" description="OmpA-like" evidence="5">
    <location>
        <begin position="99"/>
        <end position="216"/>
    </location>
</feature>
<keyword evidence="7" id="KW-1185">Reference proteome</keyword>
<proteinExistence type="predicted"/>
<dbReference type="InterPro" id="IPR006665">
    <property type="entry name" value="OmpA-like"/>
</dbReference>
<sequence>MRKKFLGTALAAVSLIGLSGCVTDPNTGERKVSRTVLGTTGGAAAGYLLGGIIGGKTARIIGAGLGGAAGGYVGYNKDQQIKELREQTAGTGVEVTDAGDSIMLNLPDGVTFAVDSSNIQPQFRNTLNSVAQSLINYPNSLIDVYGYTDSTGAESYNQQLSERRAQAVSDYLVSQGVPRGRIASKGFGESNFVASNDTENGRSLNRRVEMKIIPITQDDLERARNG</sequence>
<dbReference type="PROSITE" id="PS51123">
    <property type="entry name" value="OMPA_2"/>
    <property type="match status" value="1"/>
</dbReference>
<dbReference type="PANTHER" id="PTHR30329:SF21">
    <property type="entry name" value="LIPOPROTEIN YIAD-RELATED"/>
    <property type="match status" value="1"/>
</dbReference>
<gene>
    <name evidence="6" type="ORF">RM533_06340</name>
</gene>
<evidence type="ECO:0000259" key="5">
    <source>
        <dbReference type="PROSITE" id="PS51123"/>
    </source>
</evidence>
<dbReference type="Proteomes" id="UP001259803">
    <property type="component" value="Unassembled WGS sequence"/>
</dbReference>
<dbReference type="PROSITE" id="PS51257">
    <property type="entry name" value="PROKAR_LIPOPROTEIN"/>
    <property type="match status" value="1"/>
</dbReference>
<dbReference type="RefSeq" id="WP_311340362.1">
    <property type="nucleotide sequence ID" value="NZ_JAVRHS010000003.1"/>
</dbReference>
<dbReference type="Gene3D" id="3.30.1330.60">
    <property type="entry name" value="OmpA-like domain"/>
    <property type="match status" value="1"/>
</dbReference>
<dbReference type="PRINTS" id="PR01023">
    <property type="entry name" value="NAFLGMOTY"/>
</dbReference>
<dbReference type="InterPro" id="IPR006664">
    <property type="entry name" value="OMP_bac"/>
</dbReference>
<evidence type="ECO:0000256" key="1">
    <source>
        <dbReference type="ARBA" id="ARBA00004442"/>
    </source>
</evidence>
<dbReference type="CDD" id="cd07185">
    <property type="entry name" value="OmpA_C-like"/>
    <property type="match status" value="1"/>
</dbReference>
<evidence type="ECO:0000256" key="3">
    <source>
        <dbReference type="ARBA" id="ARBA00023237"/>
    </source>
</evidence>
<dbReference type="EMBL" id="JAVRHS010000003">
    <property type="protein sequence ID" value="MDT0575801.1"/>
    <property type="molecule type" value="Genomic_DNA"/>
</dbReference>
<protein>
    <submittedName>
        <fullName evidence="6">OmpA family protein</fullName>
    </submittedName>
</protein>
<comment type="subcellular location">
    <subcellularLocation>
        <location evidence="1">Cell outer membrane</location>
    </subcellularLocation>
</comment>
<dbReference type="InterPro" id="IPR036737">
    <property type="entry name" value="OmpA-like_sf"/>
</dbReference>
<evidence type="ECO:0000313" key="7">
    <source>
        <dbReference type="Proteomes" id="UP001259803"/>
    </source>
</evidence>
<comment type="caution">
    <text evidence="6">The sequence shown here is derived from an EMBL/GenBank/DDBJ whole genome shotgun (WGS) entry which is preliminary data.</text>
</comment>
<keyword evidence="2 4" id="KW-0472">Membrane</keyword>
<reference evidence="6 7" key="1">
    <citation type="submission" date="2023-09" db="EMBL/GenBank/DDBJ databases">
        <authorList>
            <person name="Rey-Velasco X."/>
        </authorList>
    </citation>
    <scope>NUCLEOTIDE SEQUENCE [LARGE SCALE GENOMIC DNA]</scope>
    <source>
        <strain evidence="6 7">F390</strain>
    </source>
</reference>
<dbReference type="SUPFAM" id="SSF103088">
    <property type="entry name" value="OmpA-like"/>
    <property type="match status" value="1"/>
</dbReference>
<dbReference type="PRINTS" id="PR01021">
    <property type="entry name" value="OMPADOMAIN"/>
</dbReference>
<dbReference type="InterPro" id="IPR039567">
    <property type="entry name" value="Gly-zipper"/>
</dbReference>
<dbReference type="PANTHER" id="PTHR30329">
    <property type="entry name" value="STATOR ELEMENT OF FLAGELLAR MOTOR COMPLEX"/>
    <property type="match status" value="1"/>
</dbReference>
<keyword evidence="3" id="KW-0998">Cell outer membrane</keyword>
<name>A0ABU2ZGT3_9SPHN</name>
<dbReference type="Pfam" id="PF13488">
    <property type="entry name" value="Gly-zipper_Omp"/>
    <property type="match status" value="1"/>
</dbReference>
<accession>A0ABU2ZGT3</accession>
<evidence type="ECO:0000313" key="6">
    <source>
        <dbReference type="EMBL" id="MDT0575801.1"/>
    </source>
</evidence>
<dbReference type="Pfam" id="PF00691">
    <property type="entry name" value="OmpA"/>
    <property type="match status" value="1"/>
</dbReference>